<dbReference type="PANTHER" id="PTHR31439">
    <property type="entry name" value="EXPRESSED PROTEIN"/>
    <property type="match status" value="1"/>
</dbReference>
<name>A0A8B8JSY5_ABRPR</name>
<sequence>MANCRVLDVFSWIQKLPSISEWKTSSISLTLCSVNSSQPSLNLTIAKNHHPSKLTLSMVADFNIPITLWTSKPFKPSTRTMKLTDEETISNLLVNFIEDILHYGSNKNSPFIKFPRLDSISNFSDIFNLAFLTLLFLVCIYEAPSDLRSGCLITIKNHLAGCQSRQASKLLMKLLGSNLEEQWMRSVNLAITNWIVELHEAHHSTFRTPSPLFSYAFSTFGLWKVQLYCPVINMDLVNANNHPADERLQFSLKYQQLEGVLQFNYKVIIKEKWVEIVVNIDNIRCDVFKLVDDTLMRERGAGAAEKHFPSRISLQLTPTLQHQVLSVSVGKSSENPRIEIGVEKSIEASFEPPNPYLGLNVSAGESTTVSLKPWKFEESVYGYSANLNWLLHDSMDGKEVFSSKPSKVALFNPKSWFRDRYSSAYRPFTRQGGVIFARDEYGESVCWKVDKGAMGKTMEWEISGWMWLTYWPNKYKTFYHETRRLEFRETVHLKIA</sequence>
<organism evidence="1 2">
    <name type="scientific">Abrus precatorius</name>
    <name type="common">Indian licorice</name>
    <name type="synonym">Glycine abrus</name>
    <dbReference type="NCBI Taxonomy" id="3816"/>
    <lineage>
        <taxon>Eukaryota</taxon>
        <taxon>Viridiplantae</taxon>
        <taxon>Streptophyta</taxon>
        <taxon>Embryophyta</taxon>
        <taxon>Tracheophyta</taxon>
        <taxon>Spermatophyta</taxon>
        <taxon>Magnoliopsida</taxon>
        <taxon>eudicotyledons</taxon>
        <taxon>Gunneridae</taxon>
        <taxon>Pentapetalae</taxon>
        <taxon>rosids</taxon>
        <taxon>fabids</taxon>
        <taxon>Fabales</taxon>
        <taxon>Fabaceae</taxon>
        <taxon>Papilionoideae</taxon>
        <taxon>50 kb inversion clade</taxon>
        <taxon>NPAAA clade</taxon>
        <taxon>indigoferoid/millettioid clade</taxon>
        <taxon>Abreae</taxon>
        <taxon>Abrus</taxon>
    </lineage>
</organism>
<dbReference type="GeneID" id="113848381"/>
<reference evidence="2" key="2">
    <citation type="submission" date="2025-08" db="UniProtKB">
        <authorList>
            <consortium name="RefSeq"/>
        </authorList>
    </citation>
    <scope>IDENTIFICATION</scope>
    <source>
        <tissue evidence="2">Young leaves</tissue>
    </source>
</reference>
<protein>
    <submittedName>
        <fullName evidence="2">Uncharacterized protein LOC113848381</fullName>
    </submittedName>
</protein>
<accession>A0A8B8JSY5</accession>
<dbReference type="Proteomes" id="UP000694853">
    <property type="component" value="Unplaced"/>
</dbReference>
<evidence type="ECO:0000313" key="1">
    <source>
        <dbReference type="Proteomes" id="UP000694853"/>
    </source>
</evidence>
<evidence type="ECO:0000313" key="2">
    <source>
        <dbReference type="RefSeq" id="XP_027333668.1"/>
    </source>
</evidence>
<gene>
    <name evidence="2" type="primary">LOC113848381</name>
</gene>
<dbReference type="RefSeq" id="XP_027333668.1">
    <property type="nucleotide sequence ID" value="XM_027477867.1"/>
</dbReference>
<keyword evidence="1" id="KW-1185">Reference proteome</keyword>
<proteinExistence type="predicted"/>
<dbReference type="KEGG" id="aprc:113848381"/>
<dbReference type="PANTHER" id="PTHR31439:SF4">
    <property type="entry name" value="NEURONAL PAS DOMAIN PROTEIN"/>
    <property type="match status" value="1"/>
</dbReference>
<dbReference type="OrthoDB" id="724026at2759"/>
<reference evidence="1" key="1">
    <citation type="journal article" date="2019" name="Toxins">
        <title>Detection of Abrin-Like and Prepropulchellin-Like Toxin Genes and Transcripts Using Whole Genome Sequencing and Full-Length Transcript Sequencing of Abrus precatorius.</title>
        <authorList>
            <person name="Hovde B.T."/>
            <person name="Daligault H.E."/>
            <person name="Hanschen E.R."/>
            <person name="Kunde Y.A."/>
            <person name="Johnson M.B."/>
            <person name="Starkenburg S.R."/>
            <person name="Johnson S.L."/>
        </authorList>
    </citation>
    <scope>NUCLEOTIDE SEQUENCE [LARGE SCALE GENOMIC DNA]</scope>
</reference>
<dbReference type="AlphaFoldDB" id="A0A8B8JSY5"/>